<dbReference type="eggNOG" id="COG0524">
    <property type="taxonomic scope" value="Bacteria"/>
</dbReference>
<gene>
    <name evidence="2" type="ordered locus">Oter_0547</name>
</gene>
<protein>
    <submittedName>
        <fullName evidence="2">PfkB domain protein</fullName>
    </submittedName>
</protein>
<dbReference type="HOGENOM" id="CLU_065527_0_0_0"/>
<dbReference type="KEGG" id="ote:Oter_0547"/>
<keyword evidence="3" id="KW-1185">Reference proteome</keyword>
<dbReference type="Gene3D" id="3.40.1190.20">
    <property type="match status" value="1"/>
</dbReference>
<sequence length="325" mass="35809">MPVSVGTGFLALDMLLLGKDRVKANALYAGGSCGNVLSILAHLEWESYPVARLGTDRMAEDVLSDLERSGVRTDFVLRSDTGATPVVVVRIAERRDGTVGPRFEWKHPASGDWLPSYRPFPKTMAQEMVHGLPEASVFYFDRAEPSALVMAEGLRDQGAVVFFEPSSCKDDDLFTECLAVSDIVKYSADRIPQVPRSPASRSPRLEIQTLGRRGLRYRLKSGDTNPGSWRELAAFTVQNAIDATGCGDWCSAGIIHHLCQAGRMHFLKLDEAAIVAALNYGQALAAINCRYHGARGPMYELSRRELDVQVKAVLSQKIYYSQIRA</sequence>
<dbReference type="STRING" id="452637.Oter_0547"/>
<dbReference type="PANTHER" id="PTHR42774">
    <property type="entry name" value="PHOSPHOTRANSFERASE SYSTEM TRANSPORT PROTEIN"/>
    <property type="match status" value="1"/>
</dbReference>
<dbReference type="Pfam" id="PF00294">
    <property type="entry name" value="PfkB"/>
    <property type="match status" value="1"/>
</dbReference>
<accession>B1ZSI0</accession>
<feature type="domain" description="Carbohydrate kinase PfkB" evidence="1">
    <location>
        <begin position="21"/>
        <end position="93"/>
    </location>
</feature>
<proteinExistence type="predicted"/>
<dbReference type="InterPro" id="IPR011611">
    <property type="entry name" value="PfkB_dom"/>
</dbReference>
<dbReference type="AlphaFoldDB" id="B1ZSI0"/>
<reference evidence="2 3" key="1">
    <citation type="journal article" date="2011" name="J. Bacteriol.">
        <title>Genome sequence of the verrucomicrobium Opitutus terrae PB90-1, an abundant inhabitant of rice paddy soil ecosystems.</title>
        <authorList>
            <person name="van Passel M.W."/>
            <person name="Kant R."/>
            <person name="Palva A."/>
            <person name="Copeland A."/>
            <person name="Lucas S."/>
            <person name="Lapidus A."/>
            <person name="Glavina del Rio T."/>
            <person name="Pitluck S."/>
            <person name="Goltsman E."/>
            <person name="Clum A."/>
            <person name="Sun H."/>
            <person name="Schmutz J."/>
            <person name="Larimer F.W."/>
            <person name="Land M.L."/>
            <person name="Hauser L."/>
            <person name="Kyrpides N."/>
            <person name="Mikhailova N."/>
            <person name="Richardson P.P."/>
            <person name="Janssen P.H."/>
            <person name="de Vos W.M."/>
            <person name="Smidt H."/>
        </authorList>
    </citation>
    <scope>NUCLEOTIDE SEQUENCE [LARGE SCALE GENOMIC DNA]</scope>
    <source>
        <strain evidence="3">DSM 11246 / JCM 15787 / PB90-1</strain>
    </source>
</reference>
<organism evidence="2 3">
    <name type="scientific">Opitutus terrae (strain DSM 11246 / JCM 15787 / PB90-1)</name>
    <dbReference type="NCBI Taxonomy" id="452637"/>
    <lineage>
        <taxon>Bacteria</taxon>
        <taxon>Pseudomonadati</taxon>
        <taxon>Verrucomicrobiota</taxon>
        <taxon>Opitutia</taxon>
        <taxon>Opitutales</taxon>
        <taxon>Opitutaceae</taxon>
        <taxon>Opitutus</taxon>
    </lineage>
</organism>
<dbReference type="Proteomes" id="UP000007013">
    <property type="component" value="Chromosome"/>
</dbReference>
<name>B1ZSI0_OPITP</name>
<dbReference type="InterPro" id="IPR052562">
    <property type="entry name" value="Ketohexokinase-related"/>
</dbReference>
<dbReference type="InterPro" id="IPR029056">
    <property type="entry name" value="Ribokinase-like"/>
</dbReference>
<evidence type="ECO:0000313" key="2">
    <source>
        <dbReference type="EMBL" id="ACB73837.1"/>
    </source>
</evidence>
<dbReference type="SUPFAM" id="SSF53613">
    <property type="entry name" value="Ribokinase-like"/>
    <property type="match status" value="1"/>
</dbReference>
<evidence type="ECO:0000259" key="1">
    <source>
        <dbReference type="Pfam" id="PF00294"/>
    </source>
</evidence>
<dbReference type="PANTHER" id="PTHR42774:SF3">
    <property type="entry name" value="KETOHEXOKINASE"/>
    <property type="match status" value="1"/>
</dbReference>
<dbReference type="GO" id="GO:0003824">
    <property type="term" value="F:catalytic activity"/>
    <property type="evidence" value="ECO:0007669"/>
    <property type="project" value="UniProtKB-ARBA"/>
</dbReference>
<evidence type="ECO:0000313" key="3">
    <source>
        <dbReference type="Proteomes" id="UP000007013"/>
    </source>
</evidence>
<dbReference type="EMBL" id="CP001032">
    <property type="protein sequence ID" value="ACB73837.1"/>
    <property type="molecule type" value="Genomic_DNA"/>
</dbReference>